<dbReference type="InterPro" id="IPR014746">
    <property type="entry name" value="Gln_synth/guanido_kin_cat_dom"/>
</dbReference>
<dbReference type="Gene3D" id="3.30.590.10">
    <property type="entry name" value="Glutamine synthetase/guanido kinase, catalytic domain"/>
    <property type="match status" value="1"/>
</dbReference>
<evidence type="ECO:0000256" key="4">
    <source>
        <dbReference type="RuleBase" id="RU000384"/>
    </source>
</evidence>
<evidence type="ECO:0000256" key="1">
    <source>
        <dbReference type="ARBA" id="ARBA00009897"/>
    </source>
</evidence>
<dbReference type="InterPro" id="IPR008146">
    <property type="entry name" value="Gln_synth_cat_dom"/>
</dbReference>
<dbReference type="AlphaFoldDB" id="A0A8J6HWU7"/>
<evidence type="ECO:0000313" key="7">
    <source>
        <dbReference type="Proteomes" id="UP000657177"/>
    </source>
</evidence>
<dbReference type="GO" id="GO:0016020">
    <property type="term" value="C:membrane"/>
    <property type="evidence" value="ECO:0007669"/>
    <property type="project" value="TreeGrafter"/>
</dbReference>
<comment type="similarity">
    <text evidence="1 3 4">Belongs to the glutamine synthetase family.</text>
</comment>
<dbReference type="PROSITE" id="PS51987">
    <property type="entry name" value="GS_CATALYTIC"/>
    <property type="match status" value="1"/>
</dbReference>
<proteinExistence type="inferred from homology"/>
<dbReference type="GO" id="GO:0006542">
    <property type="term" value="P:glutamine biosynthetic process"/>
    <property type="evidence" value="ECO:0007669"/>
    <property type="project" value="TreeGrafter"/>
</dbReference>
<dbReference type="GO" id="GO:0004356">
    <property type="term" value="F:glutamine synthetase activity"/>
    <property type="evidence" value="ECO:0007669"/>
    <property type="project" value="UniProtKB-EC"/>
</dbReference>
<keyword evidence="7" id="KW-1185">Reference proteome</keyword>
<reference evidence="6" key="1">
    <citation type="submission" date="2020-06" db="EMBL/GenBank/DDBJ databases">
        <title>Novel chitinolytic bacterium.</title>
        <authorList>
            <person name="Ungkulpasvich U."/>
            <person name="Kosugi A."/>
            <person name="Uke A."/>
        </authorList>
    </citation>
    <scope>NUCLEOTIDE SEQUENCE</scope>
    <source>
        <strain evidence="6">UUS1-1</strain>
    </source>
</reference>
<dbReference type="GO" id="GO:0005737">
    <property type="term" value="C:cytoplasm"/>
    <property type="evidence" value="ECO:0007669"/>
    <property type="project" value="TreeGrafter"/>
</dbReference>
<dbReference type="EC" id="6.3.1.2" evidence="2"/>
<dbReference type="SUPFAM" id="SSF55931">
    <property type="entry name" value="Glutamine synthetase/guanido kinase"/>
    <property type="match status" value="1"/>
</dbReference>
<dbReference type="PANTHER" id="PTHR43407:SF1">
    <property type="entry name" value="LENGSIN"/>
    <property type="match status" value="1"/>
</dbReference>
<organism evidence="6 7">
    <name type="scientific">Capillibacterium thermochitinicola</name>
    <dbReference type="NCBI Taxonomy" id="2699427"/>
    <lineage>
        <taxon>Bacteria</taxon>
        <taxon>Bacillati</taxon>
        <taxon>Bacillota</taxon>
        <taxon>Capillibacterium</taxon>
    </lineage>
</organism>
<sequence length="631" mass="71364">MAAQLLYYITPDQCKPEILKKILHQRPEIKFVSMVGVDLGGNDTDAKIPTAVFLKDADKFFRGEIHTDGSSVVLPGIATLNDGKVDFEADTSVKWFVDYNYEHLDPQTRLPVGTLRIPSFLIHGTKRIDSRSVLRRVEERVNRELIDLIRRHPASLLEMGIMPDQIEEILLTSATELEFWVKTPNEKADIEQLTVSQVLQEQYWKRTKGVVRTALEYSLLLLEAYGLEPEMGHKEVGGVTAQIGQDGGLTHVMEQLEVTWRYSSALQAADNQLLARIVIKEAFRRHGLEVTFMAKPMERVAGSGGHAHVGLSAKLKDGSVRNLFTPADLSKDFLSPIGWGALMGILKNYEAIGAFITASNDAFNRLQPGFEAPVCIVASVGHDVTLPSRNRTVLVGLIREQNNPAATRFEVRSPNPHSNNYLALAALYQGMLDGITYALTSGRTSAELEREFSKNPGEPAVYLETDRAYRSEEDVFEAYTKEERDRRFGVPPATVWETLANLERYPEKTAVLTAGDVFTKQIIKSYSLAMLNQWMTELCDRILPENAEVIRSLSRDEQAVHNALDEERWQRVHDLRCRLLKDRPDYTSLFTQLRRAIAEKNYSLASRLQLEIDAEMKKVKQLYNEYKKNLL</sequence>
<evidence type="ECO:0000256" key="3">
    <source>
        <dbReference type="PROSITE-ProRule" id="PRU01331"/>
    </source>
</evidence>
<dbReference type="Proteomes" id="UP000657177">
    <property type="component" value="Unassembled WGS sequence"/>
</dbReference>
<gene>
    <name evidence="6" type="ORF">G5B42_04365</name>
</gene>
<dbReference type="Pfam" id="PF00120">
    <property type="entry name" value="Gln-synt_C"/>
    <property type="match status" value="1"/>
</dbReference>
<dbReference type="GO" id="GO:0019740">
    <property type="term" value="P:nitrogen utilization"/>
    <property type="evidence" value="ECO:0007669"/>
    <property type="project" value="TreeGrafter"/>
</dbReference>
<dbReference type="EMBL" id="JAAKDE010000008">
    <property type="protein sequence ID" value="MBA2132777.1"/>
    <property type="molecule type" value="Genomic_DNA"/>
</dbReference>
<comment type="caution">
    <text evidence="6">The sequence shown here is derived from an EMBL/GenBank/DDBJ whole genome shotgun (WGS) entry which is preliminary data.</text>
</comment>
<dbReference type="PANTHER" id="PTHR43407">
    <property type="entry name" value="GLUTAMINE SYNTHETASE"/>
    <property type="match status" value="1"/>
</dbReference>
<name>A0A8J6HWU7_9FIRM</name>
<evidence type="ECO:0000259" key="5">
    <source>
        <dbReference type="PROSITE" id="PS51987"/>
    </source>
</evidence>
<evidence type="ECO:0000313" key="6">
    <source>
        <dbReference type="EMBL" id="MBA2132777.1"/>
    </source>
</evidence>
<dbReference type="SMART" id="SM01230">
    <property type="entry name" value="Gln-synt_C"/>
    <property type="match status" value="1"/>
</dbReference>
<accession>A0A8J6HWU7</accession>
<protein>
    <recommendedName>
        <fullName evidence="2">glutamine synthetase</fullName>
        <ecNumber evidence="2">6.3.1.2</ecNumber>
    </recommendedName>
</protein>
<feature type="domain" description="GS catalytic" evidence="5">
    <location>
        <begin position="130"/>
        <end position="553"/>
    </location>
</feature>
<evidence type="ECO:0000256" key="2">
    <source>
        <dbReference type="ARBA" id="ARBA00012937"/>
    </source>
</evidence>